<name>A0A656Z6F9_BRUAN</name>
<dbReference type="InterPro" id="IPR013977">
    <property type="entry name" value="GcvT_C"/>
</dbReference>
<accession>A0A656Z6F9</accession>
<dbReference type="SUPFAM" id="SSF101790">
    <property type="entry name" value="Aminomethyltransferase beta-barrel domain"/>
    <property type="match status" value="1"/>
</dbReference>
<dbReference type="Pfam" id="PF08669">
    <property type="entry name" value="GCV_T_C"/>
    <property type="match status" value="1"/>
</dbReference>
<gene>
    <name evidence="2" type="ORF">AB664_03180</name>
</gene>
<dbReference type="AlphaFoldDB" id="A0A656Z6F9"/>
<evidence type="ECO:0000259" key="1">
    <source>
        <dbReference type="Pfam" id="PF08669"/>
    </source>
</evidence>
<dbReference type="InterPro" id="IPR029043">
    <property type="entry name" value="GcvT/YgfZ_C"/>
</dbReference>
<dbReference type="EMBL" id="LUAY01000476">
    <property type="protein sequence ID" value="KYB46234.1"/>
    <property type="molecule type" value="Genomic_DNA"/>
</dbReference>
<proteinExistence type="predicted"/>
<dbReference type="InterPro" id="IPR027266">
    <property type="entry name" value="TrmE/GcvT-like"/>
</dbReference>
<organism evidence="2">
    <name type="scientific">Brucella anthropi</name>
    <name type="common">Ochrobactrum anthropi</name>
    <dbReference type="NCBI Taxonomy" id="529"/>
    <lineage>
        <taxon>Bacteria</taxon>
        <taxon>Pseudomonadati</taxon>
        <taxon>Pseudomonadota</taxon>
        <taxon>Alphaproteobacteria</taxon>
        <taxon>Hyphomicrobiales</taxon>
        <taxon>Brucellaceae</taxon>
        <taxon>Brucella/Ochrobactrum group</taxon>
        <taxon>Brucella</taxon>
    </lineage>
</organism>
<protein>
    <recommendedName>
        <fullName evidence="1">Aminomethyltransferase C-terminal domain-containing protein</fullName>
    </recommendedName>
</protein>
<sequence length="101" mass="10986">MLKKDRKHLVGLLTNDPKLVLEEGAQIVVDPKQALPMTMLGHVTSSYWSEALGRSIAMAVISGGKDRMGETLYMPMPDGTVHEAVVSGMVFYDPEGKKLNG</sequence>
<feature type="domain" description="Aminomethyltransferase C-terminal" evidence="1">
    <location>
        <begin position="7"/>
        <end position="93"/>
    </location>
</feature>
<comment type="caution">
    <text evidence="2">The sequence shown here is derived from an EMBL/GenBank/DDBJ whole genome shotgun (WGS) entry which is preliminary data.</text>
</comment>
<evidence type="ECO:0000313" key="2">
    <source>
        <dbReference type="EMBL" id="KYB46234.1"/>
    </source>
</evidence>
<dbReference type="Gene3D" id="3.30.1360.120">
    <property type="entry name" value="Probable tRNA modification gtpase trme, domain 1"/>
    <property type="match status" value="1"/>
</dbReference>
<reference evidence="2" key="1">
    <citation type="submission" date="2016-02" db="EMBL/GenBank/DDBJ databases">
        <title>Genomic sequences of Ochrobactrum anthropi.</title>
        <authorList>
            <person name="Chudasama K.S."/>
            <person name="Thaker V.S."/>
        </authorList>
    </citation>
    <scope>NUCLEOTIDE SEQUENCE [LARGE SCALE GENOMIC DNA]</scope>
    <source>
        <strain evidence="2">SUBG007</strain>
    </source>
</reference>